<protein>
    <recommendedName>
        <fullName evidence="8">Inositol-1-monophosphatase</fullName>
        <ecNumber evidence="8">3.1.3.25</ecNumber>
    </recommendedName>
</protein>
<sequence length="258" mass="28655">METPIDVALRASERAAEVLLDYFGRVREVELKARNDYVTEADKQSEMIIIKTIREVFPQHTIVAEESGGFTGEGDWKWYVDPLDGTKNFIHGLPMFCVSIGIEYKGQLVGAVINSPILNEVFVAERGEGAYCNGQRLRVSKRKFSEALIATGFPFRGKEYLDSYLSCFKDVFLKVSGLRRCGSAALDLAYTAKGVFDGFWEMSLKPWDIAAGALLIEEAGGVVSDFLGQDNYLESGNIVGASPETYKELLKIVQKHLT</sequence>
<dbReference type="PROSITE" id="PS00629">
    <property type="entry name" value="IMP_1"/>
    <property type="match status" value="1"/>
</dbReference>
<feature type="binding site" evidence="7">
    <location>
        <position position="65"/>
    </location>
    <ligand>
        <name>Mg(2+)</name>
        <dbReference type="ChEBI" id="CHEBI:18420"/>
        <label>1</label>
        <note>catalytic</note>
    </ligand>
</feature>
<name>A0A420W9S8_9BACT</name>
<evidence type="ECO:0000256" key="8">
    <source>
        <dbReference type="RuleBase" id="RU364068"/>
    </source>
</evidence>
<dbReference type="Gene3D" id="3.40.190.80">
    <property type="match status" value="1"/>
</dbReference>
<dbReference type="OrthoDB" id="9772456at2"/>
<dbReference type="PANTHER" id="PTHR20854:SF4">
    <property type="entry name" value="INOSITOL-1-MONOPHOSPHATASE-RELATED"/>
    <property type="match status" value="1"/>
</dbReference>
<dbReference type="EC" id="3.1.3.25" evidence="8"/>
<dbReference type="CDD" id="cd01639">
    <property type="entry name" value="IMPase"/>
    <property type="match status" value="1"/>
</dbReference>
<comment type="similarity">
    <text evidence="3 8">Belongs to the inositol monophosphatase superfamily.</text>
</comment>
<dbReference type="GO" id="GO:0008934">
    <property type="term" value="F:inositol monophosphate 1-phosphatase activity"/>
    <property type="evidence" value="ECO:0007669"/>
    <property type="project" value="InterPro"/>
</dbReference>
<accession>A0A420W9S8</accession>
<dbReference type="Pfam" id="PF00459">
    <property type="entry name" value="Inositol_P"/>
    <property type="match status" value="1"/>
</dbReference>
<dbReference type="Proteomes" id="UP000280881">
    <property type="component" value="Unassembled WGS sequence"/>
</dbReference>
<dbReference type="EMBL" id="RBIE01000001">
    <property type="protein sequence ID" value="RKQ64069.1"/>
    <property type="molecule type" value="Genomic_DNA"/>
</dbReference>
<dbReference type="Gene3D" id="3.30.540.10">
    <property type="entry name" value="Fructose-1,6-Bisphosphatase, subunit A, domain 1"/>
    <property type="match status" value="1"/>
</dbReference>
<feature type="binding site" evidence="7">
    <location>
        <position position="84"/>
    </location>
    <ligand>
        <name>Mg(2+)</name>
        <dbReference type="ChEBI" id="CHEBI:18420"/>
        <label>1</label>
        <note>catalytic</note>
    </ligand>
</feature>
<proteinExistence type="inferred from homology"/>
<dbReference type="PROSITE" id="PS00630">
    <property type="entry name" value="IMP_2"/>
    <property type="match status" value="1"/>
</dbReference>
<dbReference type="PRINTS" id="PR01959">
    <property type="entry name" value="SBIMPHPHTASE"/>
</dbReference>
<dbReference type="GO" id="GO:0007165">
    <property type="term" value="P:signal transduction"/>
    <property type="evidence" value="ECO:0007669"/>
    <property type="project" value="TreeGrafter"/>
</dbReference>
<dbReference type="AlphaFoldDB" id="A0A420W9S8"/>
<keyword evidence="5 8" id="KW-0378">Hydrolase</keyword>
<dbReference type="InterPro" id="IPR022337">
    <property type="entry name" value="Inositol_monophosphatase_SuhB"/>
</dbReference>
<feature type="binding site" evidence="7">
    <location>
        <position position="81"/>
    </location>
    <ligand>
        <name>Mg(2+)</name>
        <dbReference type="ChEBI" id="CHEBI:18420"/>
        <label>1</label>
        <note>catalytic</note>
    </ligand>
</feature>
<evidence type="ECO:0000313" key="9">
    <source>
        <dbReference type="EMBL" id="RKQ64069.1"/>
    </source>
</evidence>
<evidence type="ECO:0000256" key="1">
    <source>
        <dbReference type="ARBA" id="ARBA00001033"/>
    </source>
</evidence>
<gene>
    <name evidence="9" type="ORF">C7457_0960</name>
</gene>
<evidence type="ECO:0000256" key="4">
    <source>
        <dbReference type="ARBA" id="ARBA00022723"/>
    </source>
</evidence>
<reference evidence="9 10" key="1">
    <citation type="submission" date="2018-10" db="EMBL/GenBank/DDBJ databases">
        <title>Genomic Encyclopedia of Type Strains, Phase IV (KMG-IV): sequencing the most valuable type-strain genomes for metagenomic binning, comparative biology and taxonomic classification.</title>
        <authorList>
            <person name="Goeker M."/>
        </authorList>
    </citation>
    <scope>NUCLEOTIDE SEQUENCE [LARGE SCALE GENOMIC DNA]</scope>
    <source>
        <strain evidence="9 10">DSM 15521</strain>
    </source>
</reference>
<dbReference type="InterPro" id="IPR033942">
    <property type="entry name" value="IMPase"/>
</dbReference>
<dbReference type="PANTHER" id="PTHR20854">
    <property type="entry name" value="INOSITOL MONOPHOSPHATASE"/>
    <property type="match status" value="1"/>
</dbReference>
<keyword evidence="10" id="KW-1185">Reference proteome</keyword>
<evidence type="ECO:0000313" key="10">
    <source>
        <dbReference type="Proteomes" id="UP000280881"/>
    </source>
</evidence>
<evidence type="ECO:0000256" key="3">
    <source>
        <dbReference type="ARBA" id="ARBA00009759"/>
    </source>
</evidence>
<comment type="catalytic activity">
    <reaction evidence="1 8">
        <text>a myo-inositol phosphate + H2O = myo-inositol + phosphate</text>
        <dbReference type="Rhea" id="RHEA:24056"/>
        <dbReference type="ChEBI" id="CHEBI:15377"/>
        <dbReference type="ChEBI" id="CHEBI:17268"/>
        <dbReference type="ChEBI" id="CHEBI:43474"/>
        <dbReference type="ChEBI" id="CHEBI:84139"/>
        <dbReference type="EC" id="3.1.3.25"/>
    </reaction>
</comment>
<dbReference type="SUPFAM" id="SSF56655">
    <property type="entry name" value="Carbohydrate phosphatase"/>
    <property type="match status" value="1"/>
</dbReference>
<comment type="cofactor">
    <cofactor evidence="2 7 8">
        <name>Mg(2+)</name>
        <dbReference type="ChEBI" id="CHEBI:18420"/>
    </cofactor>
</comment>
<evidence type="ECO:0000256" key="7">
    <source>
        <dbReference type="PIRSR" id="PIRSR600760-2"/>
    </source>
</evidence>
<dbReference type="GO" id="GO:0046872">
    <property type="term" value="F:metal ion binding"/>
    <property type="evidence" value="ECO:0007669"/>
    <property type="project" value="UniProtKB-KW"/>
</dbReference>
<feature type="binding site" evidence="7">
    <location>
        <position position="83"/>
    </location>
    <ligand>
        <name>Mg(2+)</name>
        <dbReference type="ChEBI" id="CHEBI:18420"/>
        <label>1</label>
        <note>catalytic</note>
    </ligand>
</feature>
<dbReference type="GO" id="GO:0046854">
    <property type="term" value="P:phosphatidylinositol phosphate biosynthetic process"/>
    <property type="evidence" value="ECO:0007669"/>
    <property type="project" value="InterPro"/>
</dbReference>
<evidence type="ECO:0000256" key="2">
    <source>
        <dbReference type="ARBA" id="ARBA00001946"/>
    </source>
</evidence>
<dbReference type="InterPro" id="IPR020550">
    <property type="entry name" value="Inositol_monophosphatase_CS"/>
</dbReference>
<feature type="binding site" evidence="7">
    <location>
        <position position="208"/>
    </location>
    <ligand>
        <name>Mg(2+)</name>
        <dbReference type="ChEBI" id="CHEBI:18420"/>
        <label>1</label>
        <note>catalytic</note>
    </ligand>
</feature>
<dbReference type="GO" id="GO:0006020">
    <property type="term" value="P:inositol metabolic process"/>
    <property type="evidence" value="ECO:0007669"/>
    <property type="project" value="TreeGrafter"/>
</dbReference>
<keyword evidence="4 7" id="KW-0479">Metal-binding</keyword>
<dbReference type="FunFam" id="3.30.540.10:FF:000003">
    <property type="entry name" value="Inositol-1-monophosphatase"/>
    <property type="match status" value="1"/>
</dbReference>
<dbReference type="RefSeq" id="WP_121170510.1">
    <property type="nucleotide sequence ID" value="NZ_RBIE01000001.1"/>
</dbReference>
<dbReference type="InterPro" id="IPR000760">
    <property type="entry name" value="Inositol_monophosphatase-like"/>
</dbReference>
<dbReference type="InterPro" id="IPR020583">
    <property type="entry name" value="Inositol_monoP_metal-BS"/>
</dbReference>
<evidence type="ECO:0000256" key="5">
    <source>
        <dbReference type="ARBA" id="ARBA00022801"/>
    </source>
</evidence>
<evidence type="ECO:0000256" key="6">
    <source>
        <dbReference type="ARBA" id="ARBA00022842"/>
    </source>
</evidence>
<organism evidence="9 10">
    <name type="scientific">Thermovibrio guaymasensis</name>
    <dbReference type="NCBI Taxonomy" id="240167"/>
    <lineage>
        <taxon>Bacteria</taxon>
        <taxon>Pseudomonadati</taxon>
        <taxon>Aquificota</taxon>
        <taxon>Aquificia</taxon>
        <taxon>Desulfurobacteriales</taxon>
        <taxon>Desulfurobacteriaceae</taxon>
        <taxon>Thermovibrio</taxon>
    </lineage>
</organism>
<keyword evidence="6 7" id="KW-0460">Magnesium</keyword>
<comment type="caution">
    <text evidence="9">The sequence shown here is derived from an EMBL/GenBank/DDBJ whole genome shotgun (WGS) entry which is preliminary data.</text>
</comment>
<dbReference type="PRINTS" id="PR00377">
    <property type="entry name" value="IMPHPHTASES"/>
</dbReference>